<evidence type="ECO:0000256" key="1">
    <source>
        <dbReference type="SAM" id="MobiDB-lite"/>
    </source>
</evidence>
<dbReference type="InterPro" id="IPR025277">
    <property type="entry name" value="Apiosidase-like_cat_dom"/>
</dbReference>
<dbReference type="Proteomes" id="UP001626536">
    <property type="component" value="Chromosome"/>
</dbReference>
<feature type="region of interest" description="Disordered" evidence="1">
    <location>
        <begin position="425"/>
        <end position="451"/>
    </location>
</feature>
<accession>A0ABZ0HXF7</accession>
<dbReference type="EMBL" id="CP136862">
    <property type="protein sequence ID" value="WOJ91238.1"/>
    <property type="molecule type" value="Genomic_DNA"/>
</dbReference>
<dbReference type="SUPFAM" id="SSF51445">
    <property type="entry name" value="(Trans)glycosidases"/>
    <property type="match status" value="1"/>
</dbReference>
<keyword evidence="5" id="KW-1185">Reference proteome</keyword>
<dbReference type="PANTHER" id="PTHR37836">
    <property type="entry name" value="LMO1036 PROTEIN"/>
    <property type="match status" value="1"/>
</dbReference>
<evidence type="ECO:0000259" key="2">
    <source>
        <dbReference type="Pfam" id="PF12904"/>
    </source>
</evidence>
<organism evidence="4 5">
    <name type="scientific">Methylocapsa polymorpha</name>
    <dbReference type="NCBI Taxonomy" id="3080828"/>
    <lineage>
        <taxon>Bacteria</taxon>
        <taxon>Pseudomonadati</taxon>
        <taxon>Pseudomonadota</taxon>
        <taxon>Alphaproteobacteria</taxon>
        <taxon>Hyphomicrobiales</taxon>
        <taxon>Beijerinckiaceae</taxon>
        <taxon>Methylocapsa</taxon>
    </lineage>
</organism>
<dbReference type="Pfam" id="PF13204">
    <property type="entry name" value="Apiosidase"/>
    <property type="match status" value="1"/>
</dbReference>
<gene>
    <name evidence="4" type="ORF">RZS28_08235</name>
</gene>
<feature type="domain" description="Apiosidase-like catalytic" evidence="3">
    <location>
        <begin position="21"/>
        <end position="322"/>
    </location>
</feature>
<name>A0ABZ0HXF7_9HYPH</name>
<dbReference type="InterPro" id="IPR024749">
    <property type="entry name" value="Collagen-bd_put"/>
</dbReference>
<dbReference type="InterPro" id="IPR017853">
    <property type="entry name" value="GH"/>
</dbReference>
<sequence>MPNISAQNDPASPAYPLKASGNNRYLVDQNNAPFLLVGDAPQTLIANLSQAEAATYMANRQKYGVNTLWINLLCNYSDGCNKDATTIDGLAPFMVAGDLSTPNPAYFERADNMIKIAAAHGMLVLLDPIETSSWMDVLRANGVAKAFAYGQYLGNRYKNFPNIIWMHGNDFQSWQDAADDALAQAVARGIKSADANHIHTVELNYLTSGSLDDPSWGPLIELDAAYTYFPTYAQVLTEYNRPDFKPVFMVEAYYEFEHGAEGGSTPNLRRQEYWTMLSGATGQVYGSAYTWRLEKGWEGNLDTPGAMQLGLMRNFFASRKWYDLVPDQTHSLVTAGYDRTSALIGSLAAYLGKRSGLAERIFTRFRKLSGFGSIPTNAYLTAARTSDGALAIAYMPSLRTITVDMSKLAGPTRARWYDPTNGTYAEASDAPLPNTGDREFAPPGKNGAGDGDWVLLLEASTAR</sequence>
<evidence type="ECO:0000259" key="3">
    <source>
        <dbReference type="Pfam" id="PF13204"/>
    </source>
</evidence>
<dbReference type="Gene3D" id="3.20.20.80">
    <property type="entry name" value="Glycosidases"/>
    <property type="match status" value="1"/>
</dbReference>
<proteinExistence type="predicted"/>
<feature type="domain" description="Putative collagen-binding" evidence="2">
    <location>
        <begin position="377"/>
        <end position="458"/>
    </location>
</feature>
<reference evidence="4 5" key="1">
    <citation type="submission" date="2023-10" db="EMBL/GenBank/DDBJ databases">
        <title>Novel methanotroph of the genus Methylocapsa from a subarctic wetland.</title>
        <authorList>
            <person name="Belova S.E."/>
            <person name="Oshkin I.Y."/>
            <person name="Miroshnikov K."/>
            <person name="Dedysh S.N."/>
        </authorList>
    </citation>
    <scope>NUCLEOTIDE SEQUENCE [LARGE SCALE GENOMIC DNA]</scope>
    <source>
        <strain evidence="4 5">RX1</strain>
    </source>
</reference>
<dbReference type="PANTHER" id="PTHR37836:SF2">
    <property type="entry name" value="DUF4038 DOMAIN-CONTAINING PROTEIN"/>
    <property type="match status" value="1"/>
</dbReference>
<dbReference type="RefSeq" id="WP_407340832.1">
    <property type="nucleotide sequence ID" value="NZ_CP136862.1"/>
</dbReference>
<evidence type="ECO:0000313" key="5">
    <source>
        <dbReference type="Proteomes" id="UP001626536"/>
    </source>
</evidence>
<evidence type="ECO:0000313" key="4">
    <source>
        <dbReference type="EMBL" id="WOJ91238.1"/>
    </source>
</evidence>
<dbReference type="Pfam" id="PF12904">
    <property type="entry name" value="Collagen_bind_2"/>
    <property type="match status" value="1"/>
</dbReference>
<protein>
    <submittedName>
        <fullName evidence="4">DUF4038 domain-containing protein</fullName>
    </submittedName>
</protein>